<proteinExistence type="predicted"/>
<sequence length="56" mass="6397">MHLLSVFLLIVFNFWISDAHAEVTAIAVEADDWSRSETLVHFPLPEFKNKTLGLRA</sequence>
<dbReference type="AlphaFoldDB" id="A0A383EYD2"/>
<name>A0A383EYD2_9ZZZZ</name>
<gene>
    <name evidence="1" type="ORF">METZ01_LOCUS514438</name>
</gene>
<protein>
    <submittedName>
        <fullName evidence="1">Uncharacterized protein</fullName>
    </submittedName>
</protein>
<accession>A0A383EYD2</accession>
<evidence type="ECO:0000313" key="1">
    <source>
        <dbReference type="EMBL" id="SVE61584.1"/>
    </source>
</evidence>
<organism evidence="1">
    <name type="scientific">marine metagenome</name>
    <dbReference type="NCBI Taxonomy" id="408172"/>
    <lineage>
        <taxon>unclassified sequences</taxon>
        <taxon>metagenomes</taxon>
        <taxon>ecological metagenomes</taxon>
    </lineage>
</organism>
<reference evidence="1" key="1">
    <citation type="submission" date="2018-05" db="EMBL/GenBank/DDBJ databases">
        <authorList>
            <person name="Lanie J.A."/>
            <person name="Ng W.-L."/>
            <person name="Kazmierczak K.M."/>
            <person name="Andrzejewski T.M."/>
            <person name="Davidsen T.M."/>
            <person name="Wayne K.J."/>
            <person name="Tettelin H."/>
            <person name="Glass J.I."/>
            <person name="Rusch D."/>
            <person name="Podicherti R."/>
            <person name="Tsui H.-C.T."/>
            <person name="Winkler M.E."/>
        </authorList>
    </citation>
    <scope>NUCLEOTIDE SEQUENCE</scope>
</reference>
<dbReference type="EMBL" id="UINC01229749">
    <property type="protein sequence ID" value="SVE61584.1"/>
    <property type="molecule type" value="Genomic_DNA"/>
</dbReference>
<feature type="non-terminal residue" evidence="1">
    <location>
        <position position="56"/>
    </location>
</feature>